<gene>
    <name evidence="1" type="ORF">MRB53_001783</name>
</gene>
<keyword evidence="2" id="KW-1185">Reference proteome</keyword>
<reference evidence="1 2" key="1">
    <citation type="journal article" date="2022" name="Hortic Res">
        <title>A haplotype resolved chromosomal level avocado genome allows analysis of novel avocado genes.</title>
        <authorList>
            <person name="Nath O."/>
            <person name="Fletcher S.J."/>
            <person name="Hayward A."/>
            <person name="Shaw L.M."/>
            <person name="Masouleh A.K."/>
            <person name="Furtado A."/>
            <person name="Henry R.J."/>
            <person name="Mitter N."/>
        </authorList>
    </citation>
    <scope>NUCLEOTIDE SEQUENCE [LARGE SCALE GENOMIC DNA]</scope>
    <source>
        <strain evidence="2">cv. Hass</strain>
    </source>
</reference>
<proteinExistence type="predicted"/>
<organism evidence="1 2">
    <name type="scientific">Persea americana</name>
    <name type="common">Avocado</name>
    <dbReference type="NCBI Taxonomy" id="3435"/>
    <lineage>
        <taxon>Eukaryota</taxon>
        <taxon>Viridiplantae</taxon>
        <taxon>Streptophyta</taxon>
        <taxon>Embryophyta</taxon>
        <taxon>Tracheophyta</taxon>
        <taxon>Spermatophyta</taxon>
        <taxon>Magnoliopsida</taxon>
        <taxon>Magnoliidae</taxon>
        <taxon>Laurales</taxon>
        <taxon>Lauraceae</taxon>
        <taxon>Persea</taxon>
    </lineage>
</organism>
<name>A0ACC2MSP8_PERAE</name>
<sequence length="124" mass="13640">MRKSLLLLPKGRCLPWLLMLQFLRLLMPRLMPLLLPLLLLQVPGFKSAQQRLQGSLDYGGQHGQRRLCRRCVGFPSPDLGLSFALGPSFEADVAHVEDDVDTGAVQTKADATQPESDDNTEAAA</sequence>
<evidence type="ECO:0000313" key="1">
    <source>
        <dbReference type="EMBL" id="KAJ8648760.1"/>
    </source>
</evidence>
<dbReference type="Proteomes" id="UP001234297">
    <property type="component" value="Chromosome 1"/>
</dbReference>
<comment type="caution">
    <text evidence="1">The sequence shown here is derived from an EMBL/GenBank/DDBJ whole genome shotgun (WGS) entry which is preliminary data.</text>
</comment>
<dbReference type="EMBL" id="CM056809">
    <property type="protein sequence ID" value="KAJ8648760.1"/>
    <property type="molecule type" value="Genomic_DNA"/>
</dbReference>
<protein>
    <submittedName>
        <fullName evidence="1">Uncharacterized protein</fullName>
    </submittedName>
</protein>
<evidence type="ECO:0000313" key="2">
    <source>
        <dbReference type="Proteomes" id="UP001234297"/>
    </source>
</evidence>
<accession>A0ACC2MSP8</accession>